<dbReference type="Proteomes" id="UP001595932">
    <property type="component" value="Unassembled WGS sequence"/>
</dbReference>
<evidence type="ECO:0000313" key="2">
    <source>
        <dbReference type="Proteomes" id="UP001595932"/>
    </source>
</evidence>
<protein>
    <submittedName>
        <fullName evidence="1">Uncharacterized protein</fullName>
    </submittedName>
</protein>
<name>A0ABV9M9A8_9BACL</name>
<dbReference type="EMBL" id="JBHSGL010000004">
    <property type="protein sequence ID" value="MFC4711773.1"/>
    <property type="molecule type" value="Genomic_DNA"/>
</dbReference>
<keyword evidence="2" id="KW-1185">Reference proteome</keyword>
<gene>
    <name evidence="1" type="ORF">ACFO5U_02855</name>
</gene>
<proteinExistence type="predicted"/>
<dbReference type="RefSeq" id="WP_377276538.1">
    <property type="nucleotide sequence ID" value="NZ_JBHSGL010000004.1"/>
</dbReference>
<evidence type="ECO:0000313" key="1">
    <source>
        <dbReference type="EMBL" id="MFC4711773.1"/>
    </source>
</evidence>
<sequence>MRFDAYFERFEYILELEMLGELEEGEKEKLMAELLEEICRILESPIHLQTLQSDEEESLIALRTKIIRSTS</sequence>
<accession>A0ABV9M9A8</accession>
<comment type="caution">
    <text evidence="1">The sequence shown here is derived from an EMBL/GenBank/DDBJ whole genome shotgun (WGS) entry which is preliminary data.</text>
</comment>
<reference evidence="2" key="1">
    <citation type="journal article" date="2019" name="Int. J. Syst. Evol. Microbiol.">
        <title>The Global Catalogue of Microorganisms (GCM) 10K type strain sequencing project: providing services to taxonomists for standard genome sequencing and annotation.</title>
        <authorList>
            <consortium name="The Broad Institute Genomics Platform"/>
            <consortium name="The Broad Institute Genome Sequencing Center for Infectious Disease"/>
            <person name="Wu L."/>
            <person name="Ma J."/>
        </authorList>
    </citation>
    <scope>NUCLEOTIDE SEQUENCE [LARGE SCALE GENOMIC DNA]</scope>
    <source>
        <strain evidence="2">CGMCC 1.12151</strain>
    </source>
</reference>
<organism evidence="1 2">
    <name type="scientific">Planococcus dechangensis</name>
    <dbReference type="NCBI Taxonomy" id="1176255"/>
    <lineage>
        <taxon>Bacteria</taxon>
        <taxon>Bacillati</taxon>
        <taxon>Bacillota</taxon>
        <taxon>Bacilli</taxon>
        <taxon>Bacillales</taxon>
        <taxon>Caryophanaceae</taxon>
        <taxon>Planococcus</taxon>
    </lineage>
</organism>